<dbReference type="Gene3D" id="3.40.50.1000">
    <property type="entry name" value="HAD superfamily/HAD-like"/>
    <property type="match status" value="1"/>
</dbReference>
<dbReference type="PANTHER" id="PTHR43611:SF3">
    <property type="entry name" value="FLAVIN MONONUCLEOTIDE HYDROLASE 1, CHLOROPLATIC"/>
    <property type="match status" value="1"/>
</dbReference>
<evidence type="ECO:0008006" key="3">
    <source>
        <dbReference type="Google" id="ProtNLM"/>
    </source>
</evidence>
<dbReference type="InterPro" id="IPR023198">
    <property type="entry name" value="PGP-like_dom2"/>
</dbReference>
<dbReference type="Proteomes" id="UP000230843">
    <property type="component" value="Unassembled WGS sequence"/>
</dbReference>
<organism evidence="1 2">
    <name type="scientific">Candidatus Magasanikbacteria bacterium CG_4_9_14_3_um_filter_32_9</name>
    <dbReference type="NCBI Taxonomy" id="1974644"/>
    <lineage>
        <taxon>Bacteria</taxon>
        <taxon>Candidatus Magasanikiibacteriota</taxon>
    </lineage>
</organism>
<evidence type="ECO:0000313" key="2">
    <source>
        <dbReference type="Proteomes" id="UP000230843"/>
    </source>
</evidence>
<evidence type="ECO:0000313" key="1">
    <source>
        <dbReference type="EMBL" id="PJA90133.1"/>
    </source>
</evidence>
<name>A0A2M7Z7B6_9BACT</name>
<gene>
    <name evidence="1" type="ORF">CO137_00975</name>
</gene>
<reference evidence="2" key="1">
    <citation type="submission" date="2017-09" db="EMBL/GenBank/DDBJ databases">
        <title>Depth-based differentiation of microbial function through sediment-hosted aquifers and enrichment of novel symbionts in the deep terrestrial subsurface.</title>
        <authorList>
            <person name="Probst A.J."/>
            <person name="Ladd B."/>
            <person name="Jarett J.K."/>
            <person name="Geller-Mcgrath D.E."/>
            <person name="Sieber C.M.K."/>
            <person name="Emerson J.B."/>
            <person name="Anantharaman K."/>
            <person name="Thomas B.C."/>
            <person name="Malmstrom R."/>
            <person name="Stieglmeier M."/>
            <person name="Klingl A."/>
            <person name="Woyke T."/>
            <person name="Ryan C.M."/>
            <person name="Banfield J.F."/>
        </authorList>
    </citation>
    <scope>NUCLEOTIDE SEQUENCE [LARGE SCALE GENOMIC DNA]</scope>
</reference>
<dbReference type="EMBL" id="PFVJ01000023">
    <property type="protein sequence ID" value="PJA90133.1"/>
    <property type="molecule type" value="Genomic_DNA"/>
</dbReference>
<accession>A0A2M7Z7B6</accession>
<comment type="caution">
    <text evidence="1">The sequence shown here is derived from an EMBL/GenBank/DDBJ whole genome shotgun (WGS) entry which is preliminary data.</text>
</comment>
<dbReference type="SFLD" id="SFLDS00003">
    <property type="entry name" value="Haloacid_Dehalogenase"/>
    <property type="match status" value="1"/>
</dbReference>
<dbReference type="InterPro" id="IPR036412">
    <property type="entry name" value="HAD-like_sf"/>
</dbReference>
<protein>
    <recommendedName>
        <fullName evidence="3">HAD family phosphatase</fullName>
    </recommendedName>
</protein>
<dbReference type="AlphaFoldDB" id="A0A2M7Z7B6"/>
<dbReference type="InterPro" id="IPR023214">
    <property type="entry name" value="HAD_sf"/>
</dbReference>
<dbReference type="SFLD" id="SFLDG01129">
    <property type="entry name" value="C1.5:_HAD__Beta-PGM__Phosphata"/>
    <property type="match status" value="1"/>
</dbReference>
<proteinExistence type="predicted"/>
<dbReference type="SUPFAM" id="SSF56784">
    <property type="entry name" value="HAD-like"/>
    <property type="match status" value="1"/>
</dbReference>
<sequence>MTYPIRVIAFDMGRVLIDFEHFVFCQNMIPYCNGLTATQIYQKLFGCLKAINWWNNYEKGHIDTLTFVESIRNKLKLDSKFELEELIDIVATSFFLNEGILEIIDSLIVKKVPIFIISNISELHWFALYKKFPDLVGRFPKENRILSFEVGFRKPDSRIYLYLKRRFGAIYGFNSREIQDILFIDDRKENIYEFERLGGQTIQYNCREQTTKWLAETIKTYKVW</sequence>
<dbReference type="Gene3D" id="1.10.150.240">
    <property type="entry name" value="Putative phosphatase, domain 2"/>
    <property type="match status" value="1"/>
</dbReference>
<dbReference type="PANTHER" id="PTHR43611">
    <property type="entry name" value="ALPHA-D-GLUCOSE 1-PHOSPHATE PHOSPHATASE"/>
    <property type="match status" value="1"/>
</dbReference>